<dbReference type="GO" id="GO:0005737">
    <property type="term" value="C:cytoplasm"/>
    <property type="evidence" value="ECO:0007669"/>
    <property type="project" value="TreeGrafter"/>
</dbReference>
<dbReference type="PANTHER" id="PTHR45527:SF1">
    <property type="entry name" value="FATTY ACID SYNTHASE"/>
    <property type="match status" value="1"/>
</dbReference>
<accession>A0A226DYI1</accession>
<proteinExistence type="predicted"/>
<dbReference type="Gene3D" id="3.40.50.980">
    <property type="match status" value="2"/>
</dbReference>
<protein>
    <submittedName>
        <fullName evidence="2">Linear gramicidin synthase subunit C</fullName>
    </submittedName>
</protein>
<dbReference type="Pfam" id="PF00501">
    <property type="entry name" value="AMP-binding"/>
    <property type="match status" value="1"/>
</dbReference>
<dbReference type="Proteomes" id="UP000198287">
    <property type="component" value="Unassembled WGS sequence"/>
</dbReference>
<evidence type="ECO:0000313" key="2">
    <source>
        <dbReference type="EMBL" id="OXA49751.1"/>
    </source>
</evidence>
<dbReference type="PANTHER" id="PTHR45527">
    <property type="entry name" value="NONRIBOSOMAL PEPTIDE SYNTHETASE"/>
    <property type="match status" value="1"/>
</dbReference>
<dbReference type="InterPro" id="IPR000873">
    <property type="entry name" value="AMP-dep_synth/lig_dom"/>
</dbReference>
<dbReference type="GO" id="GO:0044550">
    <property type="term" value="P:secondary metabolite biosynthetic process"/>
    <property type="evidence" value="ECO:0007669"/>
    <property type="project" value="TreeGrafter"/>
</dbReference>
<feature type="domain" description="AMP-dependent synthetase/ligase" evidence="1">
    <location>
        <begin position="28"/>
        <end position="278"/>
    </location>
</feature>
<organism evidence="2 3">
    <name type="scientific">Folsomia candida</name>
    <name type="common">Springtail</name>
    <dbReference type="NCBI Taxonomy" id="158441"/>
    <lineage>
        <taxon>Eukaryota</taxon>
        <taxon>Metazoa</taxon>
        <taxon>Ecdysozoa</taxon>
        <taxon>Arthropoda</taxon>
        <taxon>Hexapoda</taxon>
        <taxon>Collembola</taxon>
        <taxon>Entomobryomorpha</taxon>
        <taxon>Isotomoidea</taxon>
        <taxon>Isotomidae</taxon>
        <taxon>Proisotominae</taxon>
        <taxon>Folsomia</taxon>
    </lineage>
</organism>
<comment type="caution">
    <text evidence="2">The sequence shown here is derived from an EMBL/GenBank/DDBJ whole genome shotgun (WGS) entry which is preliminary data.</text>
</comment>
<dbReference type="GO" id="GO:0043041">
    <property type="term" value="P:amino acid activation for nonribosomal peptide biosynthetic process"/>
    <property type="evidence" value="ECO:0007669"/>
    <property type="project" value="TreeGrafter"/>
</dbReference>
<sequence>MELDIDNAPSCSFGRKVDIGGNSIIQLFEAQVIKSPHAIAISGDGCQKISYEKLNHMASKVQNIITRKIFPDDYFVVRLLPASVDFLVCQLAILKSGLTHAPLDPGNLLTTLIKNIASLPKPLVITRKNLAFHFTIPDNASVLYLDDVECDEAEGQIELRLPGIITTSIGYSPLFFFTSGSTGEPKGVHVRNSSLLNVVNVACETYSLHDNVERCIFFFSTGFDMAFYQTWPFLTTGGTIVIPPASLRTDMVGLHKFLQTESITVAIFPALVAFSLVQSLEQFSTLFVRYLSRYHQM</sequence>
<dbReference type="OrthoDB" id="416786at2759"/>
<dbReference type="STRING" id="158441.A0A226DYI1"/>
<gene>
    <name evidence="2" type="ORF">Fcan01_15971</name>
</gene>
<dbReference type="AlphaFoldDB" id="A0A226DYI1"/>
<name>A0A226DYI1_FOLCA</name>
<keyword evidence="3" id="KW-1185">Reference proteome</keyword>
<evidence type="ECO:0000259" key="1">
    <source>
        <dbReference type="Pfam" id="PF00501"/>
    </source>
</evidence>
<evidence type="ECO:0000313" key="3">
    <source>
        <dbReference type="Proteomes" id="UP000198287"/>
    </source>
</evidence>
<dbReference type="GO" id="GO:0031177">
    <property type="term" value="F:phosphopantetheine binding"/>
    <property type="evidence" value="ECO:0007669"/>
    <property type="project" value="TreeGrafter"/>
</dbReference>
<dbReference type="SUPFAM" id="SSF56801">
    <property type="entry name" value="Acetyl-CoA synthetase-like"/>
    <property type="match status" value="1"/>
</dbReference>
<dbReference type="EMBL" id="LNIX01000010">
    <property type="protein sequence ID" value="OXA49751.1"/>
    <property type="molecule type" value="Genomic_DNA"/>
</dbReference>
<reference evidence="2 3" key="1">
    <citation type="submission" date="2015-12" db="EMBL/GenBank/DDBJ databases">
        <title>The genome of Folsomia candida.</title>
        <authorList>
            <person name="Faddeeva A."/>
            <person name="Derks M.F."/>
            <person name="Anvar Y."/>
            <person name="Smit S."/>
            <person name="Van Straalen N."/>
            <person name="Roelofs D."/>
        </authorList>
    </citation>
    <scope>NUCLEOTIDE SEQUENCE [LARGE SCALE GENOMIC DNA]</scope>
    <source>
        <strain evidence="2 3">VU population</strain>
        <tissue evidence="2">Whole body</tissue>
    </source>
</reference>